<dbReference type="Proteomes" id="UP000179448">
    <property type="component" value="Unassembled WGS sequence"/>
</dbReference>
<dbReference type="InterPro" id="IPR000529">
    <property type="entry name" value="Ribosomal_bS6"/>
</dbReference>
<reference evidence="5 6" key="1">
    <citation type="journal article" date="2016" name="Nat. Commun.">
        <title>Thousands of microbial genomes shed light on interconnected biogeochemical processes in an aquifer system.</title>
        <authorList>
            <person name="Anantharaman K."/>
            <person name="Brown C.T."/>
            <person name="Hug L.A."/>
            <person name="Sharon I."/>
            <person name="Castelle C.J."/>
            <person name="Probst A.J."/>
            <person name="Thomas B.C."/>
            <person name="Singh A."/>
            <person name="Wilkins M.J."/>
            <person name="Karaoz U."/>
            <person name="Brodie E.L."/>
            <person name="Williams K.H."/>
            <person name="Hubbard S.S."/>
            <person name="Banfield J.F."/>
        </authorList>
    </citation>
    <scope>NUCLEOTIDE SEQUENCE [LARGE SCALE GENOMIC DNA]</scope>
</reference>
<dbReference type="AlphaFoldDB" id="A0A1F6WQ81"/>
<sequence length="181" mass="20379">MENETREPRIYEVSFLLLPTIGDAGIADSVSRIKSLFAELGGAIITEGETELIDLAYPMLMTIENKQVTFTNAYFGWVKFTLSPEKALALQTAMDSNTDCIRYLFITTVREDTMPKKRISRRQNSQDNDAKTPASGLIEKESLEDIHVDIGEEINKDVKEEKVAEEVNEEELDAKLDTLTV</sequence>
<dbReference type="GO" id="GO:0019843">
    <property type="term" value="F:rRNA binding"/>
    <property type="evidence" value="ECO:0007669"/>
    <property type="project" value="InterPro"/>
</dbReference>
<dbReference type="Gene3D" id="3.30.70.60">
    <property type="match status" value="1"/>
</dbReference>
<comment type="similarity">
    <text evidence="1">Belongs to the bacterial ribosomal protein bS6 family.</text>
</comment>
<comment type="caution">
    <text evidence="5">The sequence shown here is derived from an EMBL/GenBank/DDBJ whole genome shotgun (WGS) entry which is preliminary data.</text>
</comment>
<accession>A0A1F6WQ81</accession>
<gene>
    <name evidence="5" type="ORF">A2997_00560</name>
</gene>
<organism evidence="5 6">
    <name type="scientific">Candidatus Nomurabacteria bacterium RIFCSPLOWO2_01_FULL_36_10b</name>
    <dbReference type="NCBI Taxonomy" id="1801766"/>
    <lineage>
        <taxon>Bacteria</taxon>
        <taxon>Candidatus Nomuraibacteriota</taxon>
    </lineage>
</organism>
<dbReference type="STRING" id="1801766.A2997_00560"/>
<evidence type="ECO:0000256" key="4">
    <source>
        <dbReference type="SAM" id="MobiDB-lite"/>
    </source>
</evidence>
<evidence type="ECO:0000256" key="2">
    <source>
        <dbReference type="ARBA" id="ARBA00035294"/>
    </source>
</evidence>
<dbReference type="GO" id="GO:0003735">
    <property type="term" value="F:structural constituent of ribosome"/>
    <property type="evidence" value="ECO:0007669"/>
    <property type="project" value="InterPro"/>
</dbReference>
<dbReference type="EMBL" id="MFUQ01000004">
    <property type="protein sequence ID" value="OGI84039.1"/>
    <property type="molecule type" value="Genomic_DNA"/>
</dbReference>
<name>A0A1F6WQ81_9BACT</name>
<dbReference type="InterPro" id="IPR035980">
    <property type="entry name" value="Ribosomal_bS6_sf"/>
</dbReference>
<evidence type="ECO:0000256" key="3">
    <source>
        <dbReference type="ARBA" id="ARBA00035520"/>
    </source>
</evidence>
<protein>
    <recommendedName>
        <fullName evidence="2">Small ribosomal subunit protein bS6</fullName>
    </recommendedName>
    <alternativeName>
        <fullName evidence="3">30S ribosomal protein S6</fullName>
    </alternativeName>
</protein>
<dbReference type="GO" id="GO:0005840">
    <property type="term" value="C:ribosome"/>
    <property type="evidence" value="ECO:0007669"/>
    <property type="project" value="InterPro"/>
</dbReference>
<evidence type="ECO:0000313" key="6">
    <source>
        <dbReference type="Proteomes" id="UP000179448"/>
    </source>
</evidence>
<dbReference type="Pfam" id="PF01250">
    <property type="entry name" value="Ribosomal_S6"/>
    <property type="match status" value="1"/>
</dbReference>
<evidence type="ECO:0000313" key="5">
    <source>
        <dbReference type="EMBL" id="OGI84039.1"/>
    </source>
</evidence>
<dbReference type="InterPro" id="IPR014717">
    <property type="entry name" value="Transl_elong_EF1B/ribsomal_bS6"/>
</dbReference>
<feature type="region of interest" description="Disordered" evidence="4">
    <location>
        <begin position="116"/>
        <end position="136"/>
    </location>
</feature>
<dbReference type="GO" id="GO:0006412">
    <property type="term" value="P:translation"/>
    <property type="evidence" value="ECO:0007669"/>
    <property type="project" value="InterPro"/>
</dbReference>
<proteinExistence type="inferred from homology"/>
<evidence type="ECO:0000256" key="1">
    <source>
        <dbReference type="ARBA" id="ARBA00009512"/>
    </source>
</evidence>
<dbReference type="SUPFAM" id="SSF54995">
    <property type="entry name" value="Ribosomal protein S6"/>
    <property type="match status" value="1"/>
</dbReference>